<evidence type="ECO:0000313" key="4">
    <source>
        <dbReference type="EMBL" id="MBU5669757.1"/>
    </source>
</evidence>
<evidence type="ECO:0000256" key="1">
    <source>
        <dbReference type="ARBA" id="ARBA00005417"/>
    </source>
</evidence>
<sequence length="303" mass="34194">MNTILKMENVSKIYNGNTVLNIKNLEIEEKSIYGLIGPNGAGKSTLMKIILGLVKKNSGKVTIFNEEVSNKNQKDINKYLGALIENPSFYDHLNAYDNLYIICKLKNINPNEIEKVLEIVGLSNVSNNKVKEFSLGMKQRIGIAMALIGNPKLLILDEPINGLDPYGIEEMRILFQNIVQNTNTSILISSHLLDEIEKISTHIGILKKGEFIYNGTLEKYREMHPPYISIKTSNNFEAANILNLSMKNIINDSLMLGKVSNEKIAQIVNLLNEKVDIYRITEEKESLEKLFIKETNGGSNEKY</sequence>
<comment type="similarity">
    <text evidence="1">Belongs to the ABC transporter superfamily.</text>
</comment>
<keyword evidence="4" id="KW-0547">Nucleotide-binding</keyword>
<dbReference type="SMART" id="SM00382">
    <property type="entry name" value="AAA"/>
    <property type="match status" value="1"/>
</dbReference>
<dbReference type="PROSITE" id="PS00211">
    <property type="entry name" value="ABC_TRANSPORTER_1"/>
    <property type="match status" value="1"/>
</dbReference>
<gene>
    <name evidence="4" type="ORF">KQI68_07905</name>
</gene>
<comment type="caution">
    <text evidence="4">The sequence shown here is derived from an EMBL/GenBank/DDBJ whole genome shotgun (WGS) entry which is preliminary data.</text>
</comment>
<proteinExistence type="inferred from homology"/>
<dbReference type="InterPro" id="IPR017871">
    <property type="entry name" value="ABC_transporter-like_CS"/>
</dbReference>
<dbReference type="EMBL" id="JAHLQO010000005">
    <property type="protein sequence ID" value="MBU5669757.1"/>
    <property type="molecule type" value="Genomic_DNA"/>
</dbReference>
<evidence type="ECO:0000259" key="3">
    <source>
        <dbReference type="PROSITE" id="PS50893"/>
    </source>
</evidence>
<evidence type="ECO:0000256" key="2">
    <source>
        <dbReference type="ARBA" id="ARBA00022448"/>
    </source>
</evidence>
<reference evidence="4 5" key="1">
    <citation type="submission" date="2021-06" db="EMBL/GenBank/DDBJ databases">
        <authorList>
            <person name="Sun Q."/>
            <person name="Li D."/>
        </authorList>
    </citation>
    <scope>NUCLEOTIDE SEQUENCE [LARGE SCALE GENOMIC DNA]</scope>
    <source>
        <strain evidence="4 5">MSJ-1</strain>
    </source>
</reference>
<keyword evidence="5" id="KW-1185">Reference proteome</keyword>
<feature type="domain" description="ABC transporter" evidence="3">
    <location>
        <begin position="5"/>
        <end position="233"/>
    </location>
</feature>
<dbReference type="PANTHER" id="PTHR43335">
    <property type="entry name" value="ABC TRANSPORTER, ATP-BINDING PROTEIN"/>
    <property type="match status" value="1"/>
</dbReference>
<dbReference type="Proteomes" id="UP000783742">
    <property type="component" value="Unassembled WGS sequence"/>
</dbReference>
<dbReference type="InterPro" id="IPR003593">
    <property type="entry name" value="AAA+_ATPase"/>
</dbReference>
<organism evidence="4 5">
    <name type="scientific">Peptoniphilus ovalis</name>
    <dbReference type="NCBI Taxonomy" id="2841503"/>
    <lineage>
        <taxon>Bacteria</taxon>
        <taxon>Bacillati</taxon>
        <taxon>Bacillota</taxon>
        <taxon>Tissierellia</taxon>
        <taxon>Tissierellales</taxon>
        <taxon>Peptoniphilaceae</taxon>
        <taxon>Peptoniphilus</taxon>
    </lineage>
</organism>
<name>A0ABS6FHV3_9FIRM</name>
<protein>
    <submittedName>
        <fullName evidence="4">ATP-binding cassette domain-containing protein</fullName>
    </submittedName>
</protein>
<dbReference type="Pfam" id="PF00005">
    <property type="entry name" value="ABC_tran"/>
    <property type="match status" value="1"/>
</dbReference>
<evidence type="ECO:0000313" key="5">
    <source>
        <dbReference type="Proteomes" id="UP000783742"/>
    </source>
</evidence>
<dbReference type="RefSeq" id="WP_216549597.1">
    <property type="nucleotide sequence ID" value="NZ_JAHLQO010000005.1"/>
</dbReference>
<dbReference type="InterPro" id="IPR003439">
    <property type="entry name" value="ABC_transporter-like_ATP-bd"/>
</dbReference>
<accession>A0ABS6FHV3</accession>
<keyword evidence="4" id="KW-0067">ATP-binding</keyword>
<dbReference type="GO" id="GO:0005524">
    <property type="term" value="F:ATP binding"/>
    <property type="evidence" value="ECO:0007669"/>
    <property type="project" value="UniProtKB-KW"/>
</dbReference>
<keyword evidence="2" id="KW-0813">Transport</keyword>
<dbReference type="PANTHER" id="PTHR43335:SF8">
    <property type="entry name" value="ABC TRANSPORTER, ATP-BINDING PROTEIN"/>
    <property type="match status" value="1"/>
</dbReference>
<dbReference type="PROSITE" id="PS50893">
    <property type="entry name" value="ABC_TRANSPORTER_2"/>
    <property type="match status" value="1"/>
</dbReference>